<organism evidence="7 8">
    <name type="scientific">Candidatus Kaiserbacteria bacterium RIFCSPHIGHO2_01_FULL_56_24</name>
    <dbReference type="NCBI Taxonomy" id="1798487"/>
    <lineage>
        <taxon>Bacteria</taxon>
        <taxon>Candidatus Kaiseribacteriota</taxon>
    </lineage>
</organism>
<accession>A0A1F6DC07</accession>
<evidence type="ECO:0000256" key="2">
    <source>
        <dbReference type="ARBA" id="ARBA00022475"/>
    </source>
</evidence>
<feature type="transmembrane region" description="Helical" evidence="6">
    <location>
        <begin position="163"/>
        <end position="184"/>
    </location>
</feature>
<name>A0A1F6DC07_9BACT</name>
<feature type="transmembrane region" description="Helical" evidence="6">
    <location>
        <begin position="336"/>
        <end position="359"/>
    </location>
</feature>
<sequence length="434" mass="47380">MYQASKEQLVRMLRWSEKYTGTDMVYLASGSFWLSSSSVITAAVSFGLALAFANLLSKDTYGTYKYILTIFGILSVACLRGMDTAVTQGAARGNDGTVMLGLWAKMRWSLLGSLGALLAAAYYFQNGNDTLAIALVFAAFFIPLMEPFGIFNAVLVGKRDFKLSSALGVAGQIASAVALIITLSLTQNPIIIFIVYCSTWSFTRYLSLRLTLKKYPPNDKNEPRALSYALHSNVINVSNVLISSLDAILVFHYLGAAQLALYAFAMAPVQHTRTILIPFYSLAVPKLAAQASANLRKTVPRRTGMLFLLGVGIAGAYCILAYPFYHIFFPQYVDAIPFSMLFSLTIVFQLCNAFVGAVVDSRATLIPKRLLYLWNIPSLVVAGSAVFLIPLLGLWGAVIGQVLASAFSTVIILSLWFAIRNKEHSNPSQVSDLK</sequence>
<feature type="transmembrane region" description="Helical" evidence="6">
    <location>
        <begin position="304"/>
        <end position="324"/>
    </location>
</feature>
<evidence type="ECO:0000313" key="8">
    <source>
        <dbReference type="Proteomes" id="UP000176377"/>
    </source>
</evidence>
<gene>
    <name evidence="7" type="ORF">A2765_00625</name>
</gene>
<feature type="transmembrane region" description="Helical" evidence="6">
    <location>
        <begin position="398"/>
        <end position="419"/>
    </location>
</feature>
<feature type="transmembrane region" description="Helical" evidence="6">
    <location>
        <begin position="371"/>
        <end position="392"/>
    </location>
</feature>
<feature type="transmembrane region" description="Helical" evidence="6">
    <location>
        <begin position="260"/>
        <end position="283"/>
    </location>
</feature>
<dbReference type="PANTHER" id="PTHR30250:SF11">
    <property type="entry name" value="O-ANTIGEN TRANSPORTER-RELATED"/>
    <property type="match status" value="1"/>
</dbReference>
<evidence type="ECO:0000256" key="4">
    <source>
        <dbReference type="ARBA" id="ARBA00022989"/>
    </source>
</evidence>
<dbReference type="Pfam" id="PF01943">
    <property type="entry name" value="Polysacc_synt"/>
    <property type="match status" value="1"/>
</dbReference>
<protein>
    <recommendedName>
        <fullName evidence="9">Polysaccharide biosynthesis protein C-terminal domain-containing protein</fullName>
    </recommendedName>
</protein>
<keyword evidence="5 6" id="KW-0472">Membrane</keyword>
<proteinExistence type="predicted"/>
<evidence type="ECO:0008006" key="9">
    <source>
        <dbReference type="Google" id="ProtNLM"/>
    </source>
</evidence>
<keyword evidence="4 6" id="KW-1133">Transmembrane helix</keyword>
<comment type="caution">
    <text evidence="7">The sequence shown here is derived from an EMBL/GenBank/DDBJ whole genome shotgun (WGS) entry which is preliminary data.</text>
</comment>
<evidence type="ECO:0000256" key="1">
    <source>
        <dbReference type="ARBA" id="ARBA00004651"/>
    </source>
</evidence>
<feature type="transmembrane region" description="Helical" evidence="6">
    <location>
        <begin position="64"/>
        <end position="82"/>
    </location>
</feature>
<comment type="subcellular location">
    <subcellularLocation>
        <location evidence="1">Cell membrane</location>
        <topology evidence="1">Multi-pass membrane protein</topology>
    </subcellularLocation>
</comment>
<evidence type="ECO:0000256" key="6">
    <source>
        <dbReference type="SAM" id="Phobius"/>
    </source>
</evidence>
<evidence type="ECO:0000313" key="7">
    <source>
        <dbReference type="EMBL" id="OGG58870.1"/>
    </source>
</evidence>
<dbReference type="EMBL" id="MFLA01000026">
    <property type="protein sequence ID" value="OGG58870.1"/>
    <property type="molecule type" value="Genomic_DNA"/>
</dbReference>
<keyword evidence="2" id="KW-1003">Cell membrane</keyword>
<evidence type="ECO:0000256" key="5">
    <source>
        <dbReference type="ARBA" id="ARBA00023136"/>
    </source>
</evidence>
<evidence type="ECO:0000256" key="3">
    <source>
        <dbReference type="ARBA" id="ARBA00022692"/>
    </source>
</evidence>
<dbReference type="GO" id="GO:0005886">
    <property type="term" value="C:plasma membrane"/>
    <property type="evidence" value="ECO:0007669"/>
    <property type="project" value="UniProtKB-SubCell"/>
</dbReference>
<dbReference type="AlphaFoldDB" id="A0A1F6DC07"/>
<feature type="transmembrane region" description="Helical" evidence="6">
    <location>
        <begin position="131"/>
        <end position="156"/>
    </location>
</feature>
<reference evidence="7 8" key="1">
    <citation type="journal article" date="2016" name="Nat. Commun.">
        <title>Thousands of microbial genomes shed light on interconnected biogeochemical processes in an aquifer system.</title>
        <authorList>
            <person name="Anantharaman K."/>
            <person name="Brown C.T."/>
            <person name="Hug L.A."/>
            <person name="Sharon I."/>
            <person name="Castelle C.J."/>
            <person name="Probst A.J."/>
            <person name="Thomas B.C."/>
            <person name="Singh A."/>
            <person name="Wilkins M.J."/>
            <person name="Karaoz U."/>
            <person name="Brodie E.L."/>
            <person name="Williams K.H."/>
            <person name="Hubbard S.S."/>
            <person name="Banfield J.F."/>
        </authorList>
    </citation>
    <scope>NUCLEOTIDE SEQUENCE [LARGE SCALE GENOMIC DNA]</scope>
</reference>
<dbReference type="Proteomes" id="UP000176377">
    <property type="component" value="Unassembled WGS sequence"/>
</dbReference>
<dbReference type="InterPro" id="IPR050833">
    <property type="entry name" value="Poly_Biosynth_Transport"/>
</dbReference>
<keyword evidence="3 6" id="KW-0812">Transmembrane</keyword>
<feature type="transmembrane region" description="Helical" evidence="6">
    <location>
        <begin position="24"/>
        <end position="52"/>
    </location>
</feature>
<dbReference type="InterPro" id="IPR002797">
    <property type="entry name" value="Polysacc_synth"/>
</dbReference>
<feature type="transmembrane region" description="Helical" evidence="6">
    <location>
        <begin position="190"/>
        <end position="212"/>
    </location>
</feature>
<dbReference type="PANTHER" id="PTHR30250">
    <property type="entry name" value="PST FAMILY PREDICTED COLANIC ACID TRANSPORTER"/>
    <property type="match status" value="1"/>
</dbReference>
<feature type="transmembrane region" description="Helical" evidence="6">
    <location>
        <begin position="108"/>
        <end position="125"/>
    </location>
</feature>
<feature type="transmembrane region" description="Helical" evidence="6">
    <location>
        <begin position="233"/>
        <end position="254"/>
    </location>
</feature>